<accession>A0A7W8A8A3</accession>
<protein>
    <submittedName>
        <fullName evidence="1">Uncharacterized protein</fullName>
    </submittedName>
</protein>
<evidence type="ECO:0000313" key="1">
    <source>
        <dbReference type="EMBL" id="MBB5081467.1"/>
    </source>
</evidence>
<keyword evidence="2" id="KW-1185">Reference proteome</keyword>
<evidence type="ECO:0000313" key="2">
    <source>
        <dbReference type="Proteomes" id="UP000568380"/>
    </source>
</evidence>
<proteinExistence type="predicted"/>
<dbReference type="Proteomes" id="UP000568380">
    <property type="component" value="Unassembled WGS sequence"/>
</dbReference>
<sequence length="31" mass="3521">MTYRCAGGVMLMRPYSKPSYTRAQLIAARDL</sequence>
<gene>
    <name evidence="1" type="ORF">HNR40_006962</name>
</gene>
<dbReference type="EMBL" id="JACHIN010000010">
    <property type="protein sequence ID" value="MBB5081467.1"/>
    <property type="molecule type" value="Genomic_DNA"/>
</dbReference>
<dbReference type="AlphaFoldDB" id="A0A7W8A8A3"/>
<organism evidence="1 2">
    <name type="scientific">Nonomuraea endophytica</name>
    <dbReference type="NCBI Taxonomy" id="714136"/>
    <lineage>
        <taxon>Bacteria</taxon>
        <taxon>Bacillati</taxon>
        <taxon>Actinomycetota</taxon>
        <taxon>Actinomycetes</taxon>
        <taxon>Streptosporangiales</taxon>
        <taxon>Streptosporangiaceae</taxon>
        <taxon>Nonomuraea</taxon>
    </lineage>
</organism>
<comment type="caution">
    <text evidence="1">The sequence shown here is derived from an EMBL/GenBank/DDBJ whole genome shotgun (WGS) entry which is preliminary data.</text>
</comment>
<reference evidence="1 2" key="1">
    <citation type="submission" date="2020-08" db="EMBL/GenBank/DDBJ databases">
        <title>Genomic Encyclopedia of Type Strains, Phase IV (KMG-IV): sequencing the most valuable type-strain genomes for metagenomic binning, comparative biology and taxonomic classification.</title>
        <authorList>
            <person name="Goeker M."/>
        </authorList>
    </citation>
    <scope>NUCLEOTIDE SEQUENCE [LARGE SCALE GENOMIC DNA]</scope>
    <source>
        <strain evidence="1 2">DSM 45385</strain>
    </source>
</reference>
<name>A0A7W8A8A3_9ACTN</name>